<proteinExistence type="predicted"/>
<keyword evidence="1" id="KW-0472">Membrane</keyword>
<sequence length="232" mass="24627">MTDTLGHPKLEPSTTGELSAATRLLLTFGVIAPLLNIFAVLIIGALRPGYNALVVPDSNLELGPGGWMQITNYIVTGTLLLAFTAGMRRVMRTGRGSTWGPILLALYGFTFFAIGPILPDPSLGYPPGEPEVLTVHGAVHILLGLIQFTSLPAACFVLARRAELGGRGWYRYSVATGLLVPISYVVFALIAKLVEGGPAGLIERIGIFAGGIWVVGLAIRLMRKPGPRARIA</sequence>
<feature type="transmembrane region" description="Helical" evidence="1">
    <location>
        <begin position="66"/>
        <end position="87"/>
    </location>
</feature>
<dbReference type="Proteomes" id="UP000290439">
    <property type="component" value="Chromosome"/>
</dbReference>
<evidence type="ECO:0008006" key="4">
    <source>
        <dbReference type="Google" id="ProtNLM"/>
    </source>
</evidence>
<feature type="transmembrane region" description="Helical" evidence="1">
    <location>
        <begin position="99"/>
        <end position="118"/>
    </location>
</feature>
<reference evidence="2 3" key="1">
    <citation type="submission" date="2019-02" db="EMBL/GenBank/DDBJ databases">
        <authorList>
            <consortium name="Pathogen Informatics"/>
        </authorList>
    </citation>
    <scope>NUCLEOTIDE SEQUENCE [LARGE SCALE GENOMIC DNA]</scope>
    <source>
        <strain evidence="2 3">3012STDY6756504</strain>
    </source>
</reference>
<feature type="transmembrane region" description="Helical" evidence="1">
    <location>
        <begin position="205"/>
        <end position="222"/>
    </location>
</feature>
<feature type="transmembrane region" description="Helical" evidence="1">
    <location>
        <begin position="138"/>
        <end position="158"/>
    </location>
</feature>
<dbReference type="Pfam" id="PF06197">
    <property type="entry name" value="DUF998"/>
    <property type="match status" value="1"/>
</dbReference>
<evidence type="ECO:0000313" key="2">
    <source>
        <dbReference type="EMBL" id="VFA99686.1"/>
    </source>
</evidence>
<accession>A0A4U8W0Z8</accession>
<organism evidence="2 3">
    <name type="scientific">Nocardia cyriacigeorgica</name>
    <dbReference type="NCBI Taxonomy" id="135487"/>
    <lineage>
        <taxon>Bacteria</taxon>
        <taxon>Bacillati</taxon>
        <taxon>Actinomycetota</taxon>
        <taxon>Actinomycetes</taxon>
        <taxon>Mycobacteriales</taxon>
        <taxon>Nocardiaceae</taxon>
        <taxon>Nocardia</taxon>
    </lineage>
</organism>
<evidence type="ECO:0000313" key="3">
    <source>
        <dbReference type="Proteomes" id="UP000290439"/>
    </source>
</evidence>
<keyword evidence="1" id="KW-0812">Transmembrane</keyword>
<dbReference type="AlphaFoldDB" id="A0A4U8W0Z8"/>
<feature type="transmembrane region" description="Helical" evidence="1">
    <location>
        <begin position="24"/>
        <end position="46"/>
    </location>
</feature>
<protein>
    <recommendedName>
        <fullName evidence="4">DUF998 domain-containing protein</fullName>
    </recommendedName>
</protein>
<name>A0A4U8W0Z8_9NOCA</name>
<keyword evidence="1" id="KW-1133">Transmembrane helix</keyword>
<dbReference type="EMBL" id="LR215973">
    <property type="protein sequence ID" value="VFA99686.1"/>
    <property type="molecule type" value="Genomic_DNA"/>
</dbReference>
<dbReference type="InterPro" id="IPR009339">
    <property type="entry name" value="DUF998"/>
</dbReference>
<gene>
    <name evidence="2" type="ORF">NCTC10797_03472</name>
</gene>
<dbReference type="RefSeq" id="WP_165448911.1">
    <property type="nucleotide sequence ID" value="NZ_JADLQM010000001.1"/>
</dbReference>
<evidence type="ECO:0000256" key="1">
    <source>
        <dbReference type="SAM" id="Phobius"/>
    </source>
</evidence>
<feature type="transmembrane region" description="Helical" evidence="1">
    <location>
        <begin position="170"/>
        <end position="193"/>
    </location>
</feature>